<feature type="transmembrane region" description="Helical" evidence="1">
    <location>
        <begin position="51"/>
        <end position="72"/>
    </location>
</feature>
<dbReference type="RefSeq" id="WP_183201219.1">
    <property type="nucleotide sequence ID" value="NZ_JACIEK010000011.1"/>
</dbReference>
<feature type="transmembrane region" description="Helical" evidence="1">
    <location>
        <begin position="312"/>
        <end position="334"/>
    </location>
</feature>
<evidence type="ECO:0000313" key="4">
    <source>
        <dbReference type="Proteomes" id="UP000542776"/>
    </source>
</evidence>
<feature type="transmembrane region" description="Helical" evidence="1">
    <location>
        <begin position="234"/>
        <end position="252"/>
    </location>
</feature>
<dbReference type="PANTHER" id="PTHR23028:SF53">
    <property type="entry name" value="ACYL_TRANSF_3 DOMAIN-CONTAINING PROTEIN"/>
    <property type="match status" value="1"/>
</dbReference>
<accession>A0A7W6MLE1</accession>
<feature type="transmembrane region" description="Helical" evidence="1">
    <location>
        <begin position="258"/>
        <end position="275"/>
    </location>
</feature>
<dbReference type="InterPro" id="IPR050879">
    <property type="entry name" value="Acyltransferase_3"/>
</dbReference>
<dbReference type="PANTHER" id="PTHR23028">
    <property type="entry name" value="ACETYLTRANSFERASE"/>
    <property type="match status" value="1"/>
</dbReference>
<name>A0A7W6MLE1_9HYPH</name>
<evidence type="ECO:0000259" key="2">
    <source>
        <dbReference type="Pfam" id="PF01757"/>
    </source>
</evidence>
<feature type="domain" description="Acyltransferase 3" evidence="2">
    <location>
        <begin position="17"/>
        <end position="330"/>
    </location>
</feature>
<dbReference type="InterPro" id="IPR002656">
    <property type="entry name" value="Acyl_transf_3_dom"/>
</dbReference>
<evidence type="ECO:0000313" key="3">
    <source>
        <dbReference type="EMBL" id="MBB3999674.1"/>
    </source>
</evidence>
<comment type="caution">
    <text evidence="3">The sequence shown here is derived from an EMBL/GenBank/DDBJ whole genome shotgun (WGS) entry which is preliminary data.</text>
</comment>
<organism evidence="3 4">
    <name type="scientific">Aureimonas pseudogalii</name>
    <dbReference type="NCBI Taxonomy" id="1744844"/>
    <lineage>
        <taxon>Bacteria</taxon>
        <taxon>Pseudomonadati</taxon>
        <taxon>Pseudomonadota</taxon>
        <taxon>Alphaproteobacteria</taxon>
        <taxon>Hyphomicrobiales</taxon>
        <taxon>Aurantimonadaceae</taxon>
        <taxon>Aureimonas</taxon>
    </lineage>
</organism>
<keyword evidence="4" id="KW-1185">Reference proteome</keyword>
<dbReference type="Proteomes" id="UP000542776">
    <property type="component" value="Unassembled WGS sequence"/>
</dbReference>
<dbReference type="AlphaFoldDB" id="A0A7W6MLE1"/>
<dbReference type="GO" id="GO:0016747">
    <property type="term" value="F:acyltransferase activity, transferring groups other than amino-acyl groups"/>
    <property type="evidence" value="ECO:0007669"/>
    <property type="project" value="InterPro"/>
</dbReference>
<dbReference type="EMBL" id="JACIEK010000011">
    <property type="protein sequence ID" value="MBB3999674.1"/>
    <property type="molecule type" value="Genomic_DNA"/>
</dbReference>
<feature type="transmembrane region" description="Helical" evidence="1">
    <location>
        <begin position="92"/>
        <end position="113"/>
    </location>
</feature>
<keyword evidence="1" id="KW-0472">Membrane</keyword>
<gene>
    <name evidence="3" type="ORF">GGR04_003544</name>
</gene>
<feature type="transmembrane region" description="Helical" evidence="1">
    <location>
        <begin position="183"/>
        <end position="201"/>
    </location>
</feature>
<dbReference type="Pfam" id="PF01757">
    <property type="entry name" value="Acyl_transf_3"/>
    <property type="match status" value="1"/>
</dbReference>
<keyword evidence="1" id="KW-0812">Transmembrane</keyword>
<feature type="transmembrane region" description="Helical" evidence="1">
    <location>
        <begin position="157"/>
        <end position="176"/>
    </location>
</feature>
<feature type="transmembrane region" description="Helical" evidence="1">
    <location>
        <begin position="287"/>
        <end position="306"/>
    </location>
</feature>
<dbReference type="GO" id="GO:0000271">
    <property type="term" value="P:polysaccharide biosynthetic process"/>
    <property type="evidence" value="ECO:0007669"/>
    <property type="project" value="TreeGrafter"/>
</dbReference>
<reference evidence="3 4" key="1">
    <citation type="submission" date="2020-08" db="EMBL/GenBank/DDBJ databases">
        <title>Genomic Encyclopedia of Type Strains, Phase IV (KMG-IV): sequencing the most valuable type-strain genomes for metagenomic binning, comparative biology and taxonomic classification.</title>
        <authorList>
            <person name="Goeker M."/>
        </authorList>
    </citation>
    <scope>NUCLEOTIDE SEQUENCE [LARGE SCALE GENOMIC DNA]</scope>
    <source>
        <strain evidence="3 4">DSM 102238</strain>
    </source>
</reference>
<keyword evidence="1" id="KW-1133">Transmembrane helix</keyword>
<feature type="transmembrane region" description="Helical" evidence="1">
    <location>
        <begin position="207"/>
        <end position="227"/>
    </location>
</feature>
<evidence type="ECO:0000256" key="1">
    <source>
        <dbReference type="SAM" id="Phobius"/>
    </source>
</evidence>
<dbReference type="GO" id="GO:0016020">
    <property type="term" value="C:membrane"/>
    <property type="evidence" value="ECO:0007669"/>
    <property type="project" value="TreeGrafter"/>
</dbReference>
<sequence>MPSLEGKLKLADNRPAGFDYMRLGLAAAVILQHTINVSYGRDAAQAFFETPARGVAALILPMFFALSGFLVAGSLVRSATLVSFAGLRIMRIVPALAVEVTLSALLLGPLFTALPLSEYFTAHEFYVYFLNILGEIHFTLPGVFLDNPLPATVNGQLWTIPYELKCYLALGLLALFGLFTRRGLLLLALAVGQLGILAWMALAQPAWTPIVPGMILVASFLAGILLFQFRSLVPWHPALFAAALLATVTLLLVPRGDYLVSLPLAYITVFLGLSNPPRAKLLLSGDYSYGLFLYGFPIQQAVAALLGDEQNWLLNFALTMPFAAAIAVFSWWCIEKPALRGKPALVRFEERVFRALPPRLARLITPDGLSVLWAPPTRSTQHPPKVTDFRGYVPDLELQQTRLGQFKSRVRSLVS</sequence>
<proteinExistence type="predicted"/>
<protein>
    <submittedName>
        <fullName evidence="3">Peptidoglycan/LPS O-acetylase OafA/YrhL</fullName>
    </submittedName>
</protein>